<name>A0A9P7FNC2_9AGAR</name>
<reference evidence="2" key="1">
    <citation type="submission" date="2021-02" db="EMBL/GenBank/DDBJ databases">
        <authorList>
            <person name="Nieuwenhuis M."/>
            <person name="Van De Peppel L.J.J."/>
        </authorList>
    </citation>
    <scope>NUCLEOTIDE SEQUENCE</scope>
    <source>
        <strain evidence="2">D49</strain>
    </source>
</reference>
<feature type="compositionally biased region" description="Basic and acidic residues" evidence="1">
    <location>
        <begin position="1"/>
        <end position="10"/>
    </location>
</feature>
<dbReference type="OrthoDB" id="5945790at2759"/>
<proteinExistence type="predicted"/>
<evidence type="ECO:0000256" key="1">
    <source>
        <dbReference type="SAM" id="MobiDB-lite"/>
    </source>
</evidence>
<organism evidence="2 3">
    <name type="scientific">Sphagnurus paluster</name>
    <dbReference type="NCBI Taxonomy" id="117069"/>
    <lineage>
        <taxon>Eukaryota</taxon>
        <taxon>Fungi</taxon>
        <taxon>Dikarya</taxon>
        <taxon>Basidiomycota</taxon>
        <taxon>Agaricomycotina</taxon>
        <taxon>Agaricomycetes</taxon>
        <taxon>Agaricomycetidae</taxon>
        <taxon>Agaricales</taxon>
        <taxon>Tricholomatineae</taxon>
        <taxon>Lyophyllaceae</taxon>
        <taxon>Sphagnurus</taxon>
    </lineage>
</organism>
<comment type="caution">
    <text evidence="2">The sequence shown here is derived from an EMBL/GenBank/DDBJ whole genome shotgun (WGS) entry which is preliminary data.</text>
</comment>
<evidence type="ECO:0000313" key="3">
    <source>
        <dbReference type="Proteomes" id="UP000717328"/>
    </source>
</evidence>
<gene>
    <name evidence="2" type="ORF">H0H81_011953</name>
</gene>
<feature type="region of interest" description="Disordered" evidence="1">
    <location>
        <begin position="1"/>
        <end position="25"/>
    </location>
</feature>
<dbReference type="EMBL" id="JABCKI010006142">
    <property type="protein sequence ID" value="KAG5635237.1"/>
    <property type="molecule type" value="Genomic_DNA"/>
</dbReference>
<evidence type="ECO:0000313" key="2">
    <source>
        <dbReference type="EMBL" id="KAG5635237.1"/>
    </source>
</evidence>
<feature type="non-terminal residue" evidence="2">
    <location>
        <position position="435"/>
    </location>
</feature>
<dbReference type="AlphaFoldDB" id="A0A9P7FNC2"/>
<keyword evidence="3" id="KW-1185">Reference proteome</keyword>
<sequence>MKEIDEEARRVKPNPQPSPGPVSPGGADLISQLFAELLKDIALQILRPKVSGGKESNSVPADTGVEHSIWSGITGIFNHPLFKPIVSGVIDTVLTQRGLNPTPVQQGLSGHILPYPYPTPYDAQQGLFSALGSIIRNPTVQQLVSGVVNSAFAQHGIQHSPDVEHGLLSDIGSILGHPMVRQTLLGVVNGALSQRGLNPAGTAQYPEIQQGVWSGLVNILKNPDLHKIVASVLDATLVQKGLKSAPQHALAPISTASPFEEQHGIISSIGSLLSNPTVRRVLGGVVDAILVQRGYNPKATAMQYPEVQQGIWSGLIDVLKNPTFQNVLGSVVKNTLVERGLNPQSVTAVQSAGAPPPEVQQFILPAIFSVVSSPIFQSVVGSVVDVVFKQHGLNPVAPPSSVGVQQGLFTSDFGPFLEHPAAGVVKTVLAQHGLN</sequence>
<protein>
    <submittedName>
        <fullName evidence="2">Uncharacterized protein</fullName>
    </submittedName>
</protein>
<accession>A0A9P7FNC2</accession>
<dbReference type="Proteomes" id="UP000717328">
    <property type="component" value="Unassembled WGS sequence"/>
</dbReference>
<reference evidence="2" key="2">
    <citation type="submission" date="2021-10" db="EMBL/GenBank/DDBJ databases">
        <title>Phylogenomics reveals ancestral predisposition of the termite-cultivated fungus Termitomyces towards a domesticated lifestyle.</title>
        <authorList>
            <person name="Auxier B."/>
            <person name="Grum-Grzhimaylo A."/>
            <person name="Cardenas M.E."/>
            <person name="Lodge J.D."/>
            <person name="Laessoe T."/>
            <person name="Pedersen O."/>
            <person name="Smith M.E."/>
            <person name="Kuyper T.W."/>
            <person name="Franco-Molano E.A."/>
            <person name="Baroni T.J."/>
            <person name="Aanen D.K."/>
        </authorList>
    </citation>
    <scope>NUCLEOTIDE SEQUENCE</scope>
    <source>
        <strain evidence="2">D49</strain>
    </source>
</reference>